<dbReference type="AlphaFoldDB" id="A0A0R1RG32"/>
<proteinExistence type="predicted"/>
<evidence type="ECO:0000256" key="1">
    <source>
        <dbReference type="SAM" id="MobiDB-lite"/>
    </source>
</evidence>
<feature type="compositionally biased region" description="Basic and acidic residues" evidence="1">
    <location>
        <begin position="40"/>
        <end position="53"/>
    </location>
</feature>
<evidence type="ECO:0000313" key="3">
    <source>
        <dbReference type="Proteomes" id="UP000051999"/>
    </source>
</evidence>
<comment type="caution">
    <text evidence="2">The sequence shown here is derived from an EMBL/GenBank/DDBJ whole genome shotgun (WGS) entry which is preliminary data.</text>
</comment>
<dbReference type="Proteomes" id="UP000051999">
    <property type="component" value="Unassembled WGS sequence"/>
</dbReference>
<reference evidence="2 3" key="1">
    <citation type="journal article" date="2015" name="Genome Announc.">
        <title>Expanding the biotechnology potential of lactobacilli through comparative genomics of 213 strains and associated genera.</title>
        <authorList>
            <person name="Sun Z."/>
            <person name="Harris H.M."/>
            <person name="McCann A."/>
            <person name="Guo C."/>
            <person name="Argimon S."/>
            <person name="Zhang W."/>
            <person name="Yang X."/>
            <person name="Jeffery I.B."/>
            <person name="Cooney J.C."/>
            <person name="Kagawa T.F."/>
            <person name="Liu W."/>
            <person name="Song Y."/>
            <person name="Salvetti E."/>
            <person name="Wrobel A."/>
            <person name="Rasinkangas P."/>
            <person name="Parkhill J."/>
            <person name="Rea M.C."/>
            <person name="O'Sullivan O."/>
            <person name="Ritari J."/>
            <person name="Douillard F.P."/>
            <person name="Paul Ross R."/>
            <person name="Yang R."/>
            <person name="Briner A.E."/>
            <person name="Felis G.E."/>
            <person name="de Vos W.M."/>
            <person name="Barrangou R."/>
            <person name="Klaenhammer T.R."/>
            <person name="Caufield P.W."/>
            <person name="Cui Y."/>
            <person name="Zhang H."/>
            <person name="O'Toole P.W."/>
        </authorList>
    </citation>
    <scope>NUCLEOTIDE SEQUENCE [LARGE SCALE GENOMIC DNA]</scope>
    <source>
        <strain evidence="2 3">DSM 15814</strain>
    </source>
</reference>
<feature type="region of interest" description="Disordered" evidence="1">
    <location>
        <begin position="1"/>
        <end position="53"/>
    </location>
</feature>
<gene>
    <name evidence="2" type="ORF">FD35_GL001910</name>
</gene>
<evidence type="ECO:0000313" key="2">
    <source>
        <dbReference type="EMBL" id="KRL52523.1"/>
    </source>
</evidence>
<keyword evidence="3" id="KW-1185">Reference proteome</keyword>
<dbReference type="EMBL" id="AZFF01000037">
    <property type="protein sequence ID" value="KRL52523.1"/>
    <property type="molecule type" value="Genomic_DNA"/>
</dbReference>
<organism evidence="2 3">
    <name type="scientific">Furfurilactobacillus rossiae DSM 15814</name>
    <dbReference type="NCBI Taxonomy" id="1114972"/>
    <lineage>
        <taxon>Bacteria</taxon>
        <taxon>Bacillati</taxon>
        <taxon>Bacillota</taxon>
        <taxon>Bacilli</taxon>
        <taxon>Lactobacillales</taxon>
        <taxon>Lactobacillaceae</taxon>
        <taxon>Furfurilactobacillus</taxon>
    </lineage>
</organism>
<sequence length="80" mass="9208">MLEQAESKARAFKSGLSDSRWRGQRRQAFDQSFSKVTGAIKRDVDQNKENKTSVQHKITELEHQKSSLERAISRLESAME</sequence>
<dbReference type="PATRIC" id="fig|1114972.6.peg.1948"/>
<evidence type="ECO:0008006" key="4">
    <source>
        <dbReference type="Google" id="ProtNLM"/>
    </source>
</evidence>
<name>A0A0R1RG32_9LACO</name>
<protein>
    <recommendedName>
        <fullName evidence="4">DUF5082 domain-containing protein</fullName>
    </recommendedName>
</protein>
<dbReference type="STRING" id="1114972.FD35_GL001910"/>
<accession>A0A0R1RG32</accession>